<dbReference type="GO" id="GO:0009245">
    <property type="term" value="P:lipid A biosynthetic process"/>
    <property type="evidence" value="ECO:0007669"/>
    <property type="project" value="UniProtKB-UniRule"/>
</dbReference>
<dbReference type="InterPro" id="IPR007691">
    <property type="entry name" value="LpxD"/>
</dbReference>
<keyword evidence="5 7" id="KW-0443">Lipid metabolism</keyword>
<evidence type="ECO:0000256" key="4">
    <source>
        <dbReference type="ARBA" id="ARBA00022737"/>
    </source>
</evidence>
<name>A0A017H3S5_9FUSO</name>
<evidence type="ECO:0000256" key="5">
    <source>
        <dbReference type="ARBA" id="ARBA00023098"/>
    </source>
</evidence>
<dbReference type="PATRIC" id="fig|1226633.4.peg.1490"/>
<dbReference type="PANTHER" id="PTHR43378">
    <property type="entry name" value="UDP-3-O-ACYLGLUCOSAMINE N-ACYLTRANSFERASE"/>
    <property type="match status" value="1"/>
</dbReference>
<dbReference type="InterPro" id="IPR011004">
    <property type="entry name" value="Trimer_LpxA-like_sf"/>
</dbReference>
<organism evidence="9 10">
    <name type="scientific">Fusobacterium necrophorum subsp. funduliforme B35</name>
    <dbReference type="NCBI Taxonomy" id="1226633"/>
    <lineage>
        <taxon>Bacteria</taxon>
        <taxon>Fusobacteriati</taxon>
        <taxon>Fusobacteriota</taxon>
        <taxon>Fusobacteriia</taxon>
        <taxon>Fusobacteriales</taxon>
        <taxon>Fusobacteriaceae</taxon>
        <taxon>Fusobacterium</taxon>
    </lineage>
</organism>
<dbReference type="NCBIfam" id="NF002060">
    <property type="entry name" value="PRK00892.1"/>
    <property type="match status" value="1"/>
</dbReference>
<reference evidence="9 10" key="1">
    <citation type="submission" date="2013-08" db="EMBL/GenBank/DDBJ databases">
        <title>An opportunistic ruminal bacterium that causes liver abscesses in cattle.</title>
        <authorList>
            <person name="Benahmed F.H."/>
            <person name="Rasmussen M."/>
            <person name="Harbottle H."/>
            <person name="Soppet D."/>
            <person name="Nagaraja T.G."/>
            <person name="Davidson M."/>
        </authorList>
    </citation>
    <scope>NUCLEOTIDE SEQUENCE [LARGE SCALE GENOMIC DNA]</scope>
    <source>
        <strain evidence="9 10">B35</strain>
    </source>
</reference>
<dbReference type="UniPathway" id="UPA00973"/>
<evidence type="ECO:0000313" key="9">
    <source>
        <dbReference type="EMBL" id="KID48905.1"/>
    </source>
</evidence>
<keyword evidence="2 7" id="KW-0441">Lipid A biosynthesis</keyword>
<dbReference type="Pfam" id="PF00132">
    <property type="entry name" value="Hexapep"/>
    <property type="match status" value="2"/>
</dbReference>
<dbReference type="Gene3D" id="2.160.10.10">
    <property type="entry name" value="Hexapeptide repeat proteins"/>
    <property type="match status" value="1"/>
</dbReference>
<evidence type="ECO:0000313" key="10">
    <source>
        <dbReference type="Proteomes" id="UP000031184"/>
    </source>
</evidence>
<dbReference type="SUPFAM" id="SSF51161">
    <property type="entry name" value="Trimeric LpxA-like enzymes"/>
    <property type="match status" value="1"/>
</dbReference>
<dbReference type="GO" id="GO:0103118">
    <property type="term" value="F:UDP-3-O-[(3R)-3-hydroxyacyl]-glucosamine N-acyltransferase activity"/>
    <property type="evidence" value="ECO:0007669"/>
    <property type="project" value="UniProtKB-EC"/>
</dbReference>
<evidence type="ECO:0000256" key="7">
    <source>
        <dbReference type="HAMAP-Rule" id="MF_00523"/>
    </source>
</evidence>
<dbReference type="EC" id="2.3.1.191" evidence="7"/>
<gene>
    <name evidence="7" type="primary">lpxD</name>
    <name evidence="9" type="ORF">C095_07395</name>
</gene>
<dbReference type="EMBL" id="AUZI01000019">
    <property type="protein sequence ID" value="KID48905.1"/>
    <property type="molecule type" value="Genomic_DNA"/>
</dbReference>
<dbReference type="Proteomes" id="UP000031184">
    <property type="component" value="Unassembled WGS sequence"/>
</dbReference>
<dbReference type="GO" id="GO:0016410">
    <property type="term" value="F:N-acyltransferase activity"/>
    <property type="evidence" value="ECO:0007669"/>
    <property type="project" value="InterPro"/>
</dbReference>
<accession>A0A017H3S5</accession>
<dbReference type="HAMAP" id="MF_00523">
    <property type="entry name" value="LpxD"/>
    <property type="match status" value="1"/>
</dbReference>
<dbReference type="PANTHER" id="PTHR43378:SF2">
    <property type="entry name" value="UDP-3-O-ACYLGLUCOSAMINE N-ACYLTRANSFERASE 1, MITOCHONDRIAL-RELATED"/>
    <property type="match status" value="1"/>
</dbReference>
<sequence length="333" mass="36103">MSYQISDLVTLLNGIVKGESVEQVSGLAPFFHAEEDEISFAAEEKFLTKLGECKAKVIIVPDIDLPMDLGKMYIVVRDNPRILMPKLLHFFKRPLKKMEKMIEDSAKIGKNVSIAPNVYIGHDAVIGDNVVLYPHVFIGEGAVIGEGSILYSNVSIREFVKVGRECIFQSGAVIGSDGFGFVKVQGNNMKIEQIGSVVIEDFVEIGANTTVDRGTIGNTLIKKYTKIDNLVQVAHNDRIGENCLIVSQVGIAGSTEIGNNVTLAGQTGVAGHIKIGDNIVIGSKSGVSGDVKSNQILSGYPLVDHKEDLKIKVSMKKLPELLKRVKALENKGK</sequence>
<evidence type="ECO:0000256" key="2">
    <source>
        <dbReference type="ARBA" id="ARBA00022556"/>
    </source>
</evidence>
<dbReference type="OrthoDB" id="9784739at2"/>
<keyword evidence="6 7" id="KW-0012">Acyltransferase</keyword>
<comment type="similarity">
    <text evidence="7">Belongs to the transferase hexapeptide repeat family. LpxD subfamily.</text>
</comment>
<comment type="subunit">
    <text evidence="7">Homotrimer.</text>
</comment>
<dbReference type="RefSeq" id="WP_005955439.1">
    <property type="nucleotide sequence ID" value="NZ_AOJP01000007.1"/>
</dbReference>
<keyword evidence="4 7" id="KW-0677">Repeat</keyword>
<comment type="catalytic activity">
    <reaction evidence="7">
        <text>a UDP-3-O-[(3R)-3-hydroxyacyl]-alpha-D-glucosamine + a (3R)-hydroxyacyl-[ACP] = a UDP-2-N,3-O-bis[(3R)-3-hydroxyacyl]-alpha-D-glucosamine + holo-[ACP] + H(+)</text>
        <dbReference type="Rhea" id="RHEA:53836"/>
        <dbReference type="Rhea" id="RHEA-COMP:9685"/>
        <dbReference type="Rhea" id="RHEA-COMP:9945"/>
        <dbReference type="ChEBI" id="CHEBI:15378"/>
        <dbReference type="ChEBI" id="CHEBI:64479"/>
        <dbReference type="ChEBI" id="CHEBI:78827"/>
        <dbReference type="ChEBI" id="CHEBI:137740"/>
        <dbReference type="ChEBI" id="CHEBI:137748"/>
        <dbReference type="EC" id="2.3.1.191"/>
    </reaction>
</comment>
<dbReference type="Gene3D" id="3.40.1390.10">
    <property type="entry name" value="MurE/MurF, N-terminal domain"/>
    <property type="match status" value="1"/>
</dbReference>
<dbReference type="GO" id="GO:0016020">
    <property type="term" value="C:membrane"/>
    <property type="evidence" value="ECO:0007669"/>
    <property type="project" value="GOC"/>
</dbReference>
<dbReference type="InterPro" id="IPR018357">
    <property type="entry name" value="Hexapep_transf_CS"/>
</dbReference>
<protein>
    <recommendedName>
        <fullName evidence="7">UDP-3-O-acylglucosamine N-acyltransferase</fullName>
        <ecNumber evidence="7">2.3.1.191</ecNumber>
    </recommendedName>
</protein>
<proteinExistence type="inferred from homology"/>
<comment type="pathway">
    <text evidence="7">Bacterial outer membrane biogenesis; LPS lipid A biosynthesis.</text>
</comment>
<comment type="caution">
    <text evidence="9">The sequence shown here is derived from an EMBL/GenBank/DDBJ whole genome shotgun (WGS) entry which is preliminary data.</text>
</comment>
<dbReference type="Pfam" id="PF14602">
    <property type="entry name" value="Hexapep_2"/>
    <property type="match status" value="1"/>
</dbReference>
<dbReference type="AlphaFoldDB" id="A0A017H3S5"/>
<dbReference type="Pfam" id="PF04613">
    <property type="entry name" value="LpxD"/>
    <property type="match status" value="1"/>
</dbReference>
<evidence type="ECO:0000259" key="8">
    <source>
        <dbReference type="Pfam" id="PF04613"/>
    </source>
</evidence>
<dbReference type="InterPro" id="IPR001451">
    <property type="entry name" value="Hexapep"/>
</dbReference>
<keyword evidence="3 7" id="KW-0808">Transferase</keyword>
<feature type="domain" description="UDP-3-O-[3-hydroxymyristoyl] glucosamine N-acyltransferase non-repeat region" evidence="8">
    <location>
        <begin position="23"/>
        <end position="89"/>
    </location>
</feature>
<evidence type="ECO:0000256" key="3">
    <source>
        <dbReference type="ARBA" id="ARBA00022679"/>
    </source>
</evidence>
<dbReference type="InterPro" id="IPR020573">
    <property type="entry name" value="UDP_GlcNAc_AcTrfase_non-rep"/>
</dbReference>
<evidence type="ECO:0000256" key="1">
    <source>
        <dbReference type="ARBA" id="ARBA00022516"/>
    </source>
</evidence>
<dbReference type="NCBIfam" id="TIGR01853">
    <property type="entry name" value="lipid_A_lpxD"/>
    <property type="match status" value="1"/>
</dbReference>
<dbReference type="CDD" id="cd03352">
    <property type="entry name" value="LbH_LpxD"/>
    <property type="match status" value="1"/>
</dbReference>
<comment type="function">
    <text evidence="7">Catalyzes the N-acylation of UDP-3-O-acylglucosamine using 3-hydroxyacyl-ACP as the acyl donor. Is involved in the biosynthesis of lipid A, a phosphorylated glycolipid that anchors the lipopolysaccharide to the outer membrane of the cell.</text>
</comment>
<evidence type="ECO:0000256" key="6">
    <source>
        <dbReference type="ARBA" id="ARBA00023315"/>
    </source>
</evidence>
<keyword evidence="1 7" id="KW-0444">Lipid biosynthesis</keyword>
<feature type="active site" description="Proton acceptor" evidence="7">
    <location>
        <position position="235"/>
    </location>
</feature>
<dbReference type="PROSITE" id="PS00101">
    <property type="entry name" value="HEXAPEP_TRANSFERASES"/>
    <property type="match status" value="1"/>
</dbReference>